<evidence type="ECO:0000256" key="1">
    <source>
        <dbReference type="SAM" id="Phobius"/>
    </source>
</evidence>
<evidence type="ECO:0000313" key="3">
    <source>
        <dbReference type="Proteomes" id="UP000677875"/>
    </source>
</evidence>
<dbReference type="Proteomes" id="UP000677875">
    <property type="component" value="Unassembled WGS sequence"/>
</dbReference>
<feature type="transmembrane region" description="Helical" evidence="1">
    <location>
        <begin position="24"/>
        <end position="49"/>
    </location>
</feature>
<name>A0A940XN76_9ACTN</name>
<keyword evidence="1" id="KW-0472">Membrane</keyword>
<reference evidence="2" key="1">
    <citation type="submission" date="2021-04" db="EMBL/GenBank/DDBJ databases">
        <title>Genome seq and assembly of Streptomyces sp. RG38.</title>
        <authorList>
            <person name="Chhetri G."/>
        </authorList>
    </citation>
    <scope>NUCLEOTIDE SEQUENCE</scope>
    <source>
        <strain evidence="2">RG38</strain>
    </source>
</reference>
<organism evidence="2 3">
    <name type="scientific">Streptomyces tagetis</name>
    <dbReference type="NCBI Taxonomy" id="2820809"/>
    <lineage>
        <taxon>Bacteria</taxon>
        <taxon>Bacillati</taxon>
        <taxon>Actinomycetota</taxon>
        <taxon>Actinomycetes</taxon>
        <taxon>Kitasatosporales</taxon>
        <taxon>Streptomycetaceae</taxon>
        <taxon>Streptomyces</taxon>
    </lineage>
</organism>
<sequence>MGAIRGLWRWRHNPLCRPTDLAEAWVALTGLLLVLFLVPLTGLLVGGAAQDAMARSVRAQNASRHQVTATVVRELERSPLNVDPERATATDPRSHVVARWTAPDGTGHEGPVLSTLDRPRGGDRFPIWTDAQGRAVARPMDTATAATHAVLAGIGAALGAAALVEGARRLVLWRMVRRRYARWDQEWHRVGPDWGRTGSNS</sequence>
<dbReference type="RefSeq" id="WP_210870391.1">
    <property type="nucleotide sequence ID" value="NZ_JAGPNL010000002.1"/>
</dbReference>
<keyword evidence="1" id="KW-0812">Transmembrane</keyword>
<accession>A0A940XN76</accession>
<dbReference type="EMBL" id="JAGPNL010000002">
    <property type="protein sequence ID" value="MBQ0826793.1"/>
    <property type="molecule type" value="Genomic_DNA"/>
</dbReference>
<gene>
    <name evidence="2" type="ORF">J5Y05_09765</name>
</gene>
<dbReference type="PANTHER" id="PTHR42305:SF1">
    <property type="entry name" value="MEMBRANE PROTEIN RV1733C-RELATED"/>
    <property type="match status" value="1"/>
</dbReference>
<dbReference type="AlphaFoldDB" id="A0A940XN76"/>
<evidence type="ECO:0008006" key="4">
    <source>
        <dbReference type="Google" id="ProtNLM"/>
    </source>
</evidence>
<dbReference type="InterPro" id="IPR039708">
    <property type="entry name" value="MT1774/Rv1733c-like"/>
</dbReference>
<keyword evidence="1" id="KW-1133">Transmembrane helix</keyword>
<proteinExistence type="predicted"/>
<evidence type="ECO:0000313" key="2">
    <source>
        <dbReference type="EMBL" id="MBQ0826793.1"/>
    </source>
</evidence>
<dbReference type="PANTHER" id="PTHR42305">
    <property type="entry name" value="MEMBRANE PROTEIN RV1733C-RELATED"/>
    <property type="match status" value="1"/>
</dbReference>
<comment type="caution">
    <text evidence="2">The sequence shown here is derived from an EMBL/GenBank/DDBJ whole genome shotgun (WGS) entry which is preliminary data.</text>
</comment>
<keyword evidence="3" id="KW-1185">Reference proteome</keyword>
<protein>
    <recommendedName>
        <fullName evidence="4">Transmembrane protein</fullName>
    </recommendedName>
</protein>